<sequence length="250" mass="29020">MKKYLFMLLITATSLAQSKDVEVMRYNYKTSIANGSAKVVRDGAAILDVKDKETRFTDLKNYEYLASLKTDTLQEHNQSSFKWTVYTGDKNTTFYDKIGLDLSYYEEDKNSIKWTILPEVKQWNDYKVQEATASYGGREWTVWFTQEIPLQSGPYKFVNLPGLVVKAWDSENHFVFELVDSQKVTTIWDILADEKYEKYTKAQTTKARKTAASKTYTQLMEEKGTTLSKGMADYFNKKVCDTENPIERDF</sequence>
<evidence type="ECO:0000313" key="1">
    <source>
        <dbReference type="EMBL" id="KZE82779.1"/>
    </source>
</evidence>
<gene>
    <name evidence="1" type="ORF">AV926_06650</name>
</gene>
<organism evidence="1 2">
    <name type="scientific">Myroides marinus</name>
    <dbReference type="NCBI Taxonomy" id="703342"/>
    <lineage>
        <taxon>Bacteria</taxon>
        <taxon>Pseudomonadati</taxon>
        <taxon>Bacteroidota</taxon>
        <taxon>Flavobacteriia</taxon>
        <taxon>Flavobacteriales</taxon>
        <taxon>Flavobacteriaceae</taxon>
        <taxon>Myroides</taxon>
    </lineage>
</organism>
<comment type="caution">
    <text evidence="1">The sequence shown here is derived from an EMBL/GenBank/DDBJ whole genome shotgun (WGS) entry which is preliminary data.</text>
</comment>
<evidence type="ECO:0008006" key="3">
    <source>
        <dbReference type="Google" id="ProtNLM"/>
    </source>
</evidence>
<dbReference type="EMBL" id="LQNU01000043">
    <property type="protein sequence ID" value="KZE82779.1"/>
    <property type="molecule type" value="Genomic_DNA"/>
</dbReference>
<dbReference type="Proteomes" id="UP000076630">
    <property type="component" value="Unassembled WGS sequence"/>
</dbReference>
<dbReference type="RefSeq" id="WP_038987202.1">
    <property type="nucleotide sequence ID" value="NZ_JWJO01000043.1"/>
</dbReference>
<dbReference type="AlphaFoldDB" id="A0A161SAW6"/>
<reference evidence="1 2" key="1">
    <citation type="submission" date="2016-01" db="EMBL/GenBank/DDBJ databases">
        <title>Whole genome sequencing of Myroides marinus L41.</title>
        <authorList>
            <person name="Hong K.W."/>
        </authorList>
    </citation>
    <scope>NUCLEOTIDE SEQUENCE [LARGE SCALE GENOMIC DNA]</scope>
    <source>
        <strain evidence="1 2">L41</strain>
    </source>
</reference>
<dbReference type="Pfam" id="PF09697">
    <property type="entry name" value="Porph_ging"/>
    <property type="match status" value="1"/>
</dbReference>
<proteinExistence type="predicted"/>
<keyword evidence="2" id="KW-1185">Reference proteome</keyword>
<name>A0A161SAW6_9FLAO</name>
<dbReference type="InterPro" id="IPR005901">
    <property type="entry name" value="GLPGLI"/>
</dbReference>
<evidence type="ECO:0000313" key="2">
    <source>
        <dbReference type="Proteomes" id="UP000076630"/>
    </source>
</evidence>
<dbReference type="NCBIfam" id="TIGR01200">
    <property type="entry name" value="GLPGLI"/>
    <property type="match status" value="1"/>
</dbReference>
<protein>
    <recommendedName>
        <fullName evidence="3">GLPGLI family protein</fullName>
    </recommendedName>
</protein>
<dbReference type="OrthoDB" id="1440774at2"/>
<accession>A0A161SAW6</accession>